<dbReference type="InterPro" id="IPR056924">
    <property type="entry name" value="SH3_Tf2-1"/>
</dbReference>
<dbReference type="PaxDb" id="4097-A0A1S3ZZJ2"/>
<dbReference type="PANTHER" id="PTHR46148">
    <property type="entry name" value="CHROMO DOMAIN-CONTAINING PROTEIN"/>
    <property type="match status" value="1"/>
</dbReference>
<gene>
    <name evidence="2" type="primary">LOC107792095</name>
</gene>
<proteinExistence type="predicted"/>
<dbReference type="KEGG" id="nta:107792095"/>
<feature type="domain" description="Tf2-1-like SH3-like" evidence="1">
    <location>
        <begin position="15"/>
        <end position="79"/>
    </location>
</feature>
<evidence type="ECO:0000259" key="1">
    <source>
        <dbReference type="Pfam" id="PF24626"/>
    </source>
</evidence>
<reference evidence="2" key="1">
    <citation type="submission" date="2025-08" db="UniProtKB">
        <authorList>
            <consortium name="RefSeq"/>
        </authorList>
    </citation>
    <scope>IDENTIFICATION</scope>
</reference>
<evidence type="ECO:0000313" key="2">
    <source>
        <dbReference type="RefSeq" id="XP_016469769.1"/>
    </source>
</evidence>
<dbReference type="AlphaFoldDB" id="A0A1S3ZZJ2"/>
<dbReference type="RefSeq" id="XP_016469769.1">
    <property type="nucleotide sequence ID" value="XM_016614283.1"/>
</dbReference>
<sequence length="120" mass="13807">MAPFEPDEARLYGIDLVLLKVSLKKGIMRFGNRGKFSPRFIGSFEVLERVSEVAYRISLPPSLSRVHPIFHVSMLRRYHANRSHVLDYNTIQLDGSCGYEEELVTIVDMKVRKLRSKIVA</sequence>
<dbReference type="Pfam" id="PF24626">
    <property type="entry name" value="SH3_Tf2-1"/>
    <property type="match status" value="1"/>
</dbReference>
<dbReference type="PANTHER" id="PTHR46148:SF60">
    <property type="entry name" value="CHROMO DOMAIN-CONTAINING PROTEIN"/>
    <property type="match status" value="1"/>
</dbReference>
<organism evidence="2">
    <name type="scientific">Nicotiana tabacum</name>
    <name type="common">Common tobacco</name>
    <dbReference type="NCBI Taxonomy" id="4097"/>
    <lineage>
        <taxon>Eukaryota</taxon>
        <taxon>Viridiplantae</taxon>
        <taxon>Streptophyta</taxon>
        <taxon>Embryophyta</taxon>
        <taxon>Tracheophyta</taxon>
        <taxon>Spermatophyta</taxon>
        <taxon>Magnoliopsida</taxon>
        <taxon>eudicotyledons</taxon>
        <taxon>Gunneridae</taxon>
        <taxon>Pentapetalae</taxon>
        <taxon>asterids</taxon>
        <taxon>lamiids</taxon>
        <taxon>Solanales</taxon>
        <taxon>Solanaceae</taxon>
        <taxon>Nicotianoideae</taxon>
        <taxon>Nicotianeae</taxon>
        <taxon>Nicotiana</taxon>
    </lineage>
</organism>
<dbReference type="OrthoDB" id="1939135at2759"/>
<accession>A0A1S3ZZJ2</accession>
<protein>
    <recommendedName>
        <fullName evidence="1">Tf2-1-like SH3-like domain-containing protein</fullName>
    </recommendedName>
</protein>
<name>A0A1S3ZZJ2_TOBAC</name>